<dbReference type="CDD" id="cd00229">
    <property type="entry name" value="SGNH_hydrolase"/>
    <property type="match status" value="1"/>
</dbReference>
<feature type="domain" description="SGNH hydrolase-type esterase" evidence="1">
    <location>
        <begin position="98"/>
        <end position="253"/>
    </location>
</feature>
<keyword evidence="3" id="KW-1185">Reference proteome</keyword>
<evidence type="ECO:0000313" key="3">
    <source>
        <dbReference type="Proteomes" id="UP001148125"/>
    </source>
</evidence>
<dbReference type="InterPro" id="IPR013830">
    <property type="entry name" value="SGNH_hydro"/>
</dbReference>
<dbReference type="Pfam" id="PF13472">
    <property type="entry name" value="Lipase_GDSL_2"/>
    <property type="match status" value="1"/>
</dbReference>
<organism evidence="2 3">
    <name type="scientific">Alkalihalobacterium chitinilyticum</name>
    <dbReference type="NCBI Taxonomy" id="2980103"/>
    <lineage>
        <taxon>Bacteria</taxon>
        <taxon>Bacillati</taxon>
        <taxon>Bacillota</taxon>
        <taxon>Bacilli</taxon>
        <taxon>Bacillales</taxon>
        <taxon>Bacillaceae</taxon>
        <taxon>Alkalihalobacterium</taxon>
    </lineage>
</organism>
<dbReference type="InterPro" id="IPR036514">
    <property type="entry name" value="SGNH_hydro_sf"/>
</dbReference>
<dbReference type="GO" id="GO:0016787">
    <property type="term" value="F:hydrolase activity"/>
    <property type="evidence" value="ECO:0007669"/>
    <property type="project" value="UniProtKB-KW"/>
</dbReference>
<protein>
    <submittedName>
        <fullName evidence="2">SGNH/GDSL hydrolase family protein</fullName>
    </submittedName>
</protein>
<evidence type="ECO:0000259" key="1">
    <source>
        <dbReference type="Pfam" id="PF13472"/>
    </source>
</evidence>
<sequence>MKNIIFVLSVLLCFSLLVFGKMQYDNKLKGIAQEAHSTFKEIEPLDTVEQRDQVSDHVGSVQFRGIHPELQDKLISAVSSNQSVRVAFVGSNALTSDNGYTPWPDLVIQELNETYGEDVFEVTVFEVGNRTTHQVLETGLHNEIADFQPDVLLFEPLILNDNNNLTIDVTLQNLTAILTDIRAVASDVFIVLQPPNPIYRPNYYLEQTRELKSYAEENGYTYLDHWEAWPSITDNEIQDYIDGTRPNQKGHEIWASSIVEFFKGEE</sequence>
<keyword evidence="2" id="KW-0378">Hydrolase</keyword>
<proteinExistence type="predicted"/>
<comment type="caution">
    <text evidence="2">The sequence shown here is derived from an EMBL/GenBank/DDBJ whole genome shotgun (WGS) entry which is preliminary data.</text>
</comment>
<dbReference type="SUPFAM" id="SSF52266">
    <property type="entry name" value="SGNH hydrolase"/>
    <property type="match status" value="1"/>
</dbReference>
<dbReference type="Proteomes" id="UP001148125">
    <property type="component" value="Unassembled WGS sequence"/>
</dbReference>
<dbReference type="RefSeq" id="WP_275118642.1">
    <property type="nucleotide sequence ID" value="NZ_JAOTPO010000007.1"/>
</dbReference>
<reference evidence="2" key="1">
    <citation type="submission" date="2024-05" db="EMBL/GenBank/DDBJ databases">
        <title>Alkalihalobacillus sp. strain MEB203 novel alkaliphilic bacterium from Lonar Lake, India.</title>
        <authorList>
            <person name="Joshi A."/>
            <person name="Thite S."/>
            <person name="Mengade P."/>
        </authorList>
    </citation>
    <scope>NUCLEOTIDE SEQUENCE</scope>
    <source>
        <strain evidence="2">MEB 203</strain>
    </source>
</reference>
<dbReference type="EMBL" id="JAOTPO010000007">
    <property type="protein sequence ID" value="MDE5414026.1"/>
    <property type="molecule type" value="Genomic_DNA"/>
</dbReference>
<evidence type="ECO:0000313" key="2">
    <source>
        <dbReference type="EMBL" id="MDE5414026.1"/>
    </source>
</evidence>
<dbReference type="Gene3D" id="3.40.50.1110">
    <property type="entry name" value="SGNH hydrolase"/>
    <property type="match status" value="1"/>
</dbReference>
<name>A0ABT5VEY9_9BACI</name>
<accession>A0ABT5VEY9</accession>
<gene>
    <name evidence="2" type="ORF">N7Z68_11605</name>
</gene>